<name>A0A979GU05_CHIPD</name>
<dbReference type="Proteomes" id="UP000002215">
    <property type="component" value="Chromosome"/>
</dbReference>
<dbReference type="InterPro" id="IPR035396">
    <property type="entry name" value="Bac_rhamnosid6H"/>
</dbReference>
<evidence type="ECO:0000313" key="4">
    <source>
        <dbReference type="EMBL" id="ACU60216.1"/>
    </source>
</evidence>
<dbReference type="EMBL" id="CP001699">
    <property type="protein sequence ID" value="ACU60216.1"/>
    <property type="molecule type" value="Genomic_DNA"/>
</dbReference>
<reference evidence="5" key="1">
    <citation type="submission" date="2009-08" db="EMBL/GenBank/DDBJ databases">
        <title>The complete genome of Chitinophaga pinensis DSM 2588.</title>
        <authorList>
            <consortium name="US DOE Joint Genome Institute (JGI-PGF)"/>
            <person name="Lucas S."/>
            <person name="Copeland A."/>
            <person name="Lapidus A."/>
            <person name="Glavina del Rio T."/>
            <person name="Dalin E."/>
            <person name="Tice H."/>
            <person name="Bruce D."/>
            <person name="Goodwin L."/>
            <person name="Pitluck S."/>
            <person name="Kyrpides N."/>
            <person name="Mavromatis K."/>
            <person name="Ivanova N."/>
            <person name="Mikhailova N."/>
            <person name="Sims D."/>
            <person name="Meinche L."/>
            <person name="Brettin T."/>
            <person name="Detter J.C."/>
            <person name="Han C."/>
            <person name="Larimer F."/>
            <person name="Land M."/>
            <person name="Hauser L."/>
            <person name="Markowitz V."/>
            <person name="Cheng J.-F."/>
            <person name="Hugenholtz P."/>
            <person name="Woyke T."/>
            <person name="Wu D."/>
            <person name="Spring S."/>
            <person name="Klenk H.-P."/>
            <person name="Eisen J.A."/>
        </authorList>
    </citation>
    <scope>NUCLEOTIDE SEQUENCE [LARGE SCALE GENOMIC DNA]</scope>
    <source>
        <strain evidence="5">ATCC 43595 / DSM 2588 / LMG 13176 / NBRC 15968 / NCIMB 11800 / UQM 2034</strain>
    </source>
</reference>
<dbReference type="Gene3D" id="1.50.10.10">
    <property type="match status" value="1"/>
</dbReference>
<keyword evidence="1" id="KW-0732">Signal</keyword>
<feature type="domain" description="Alpha-L-rhamnosidase six-hairpin glycosidase" evidence="2">
    <location>
        <begin position="294"/>
        <end position="627"/>
    </location>
</feature>
<dbReference type="InterPro" id="IPR012341">
    <property type="entry name" value="6hp_glycosidase-like_sf"/>
</dbReference>
<feature type="domain" description="Alpha-rhamnosidase-like N-terminal" evidence="3">
    <location>
        <begin position="69"/>
        <end position="272"/>
    </location>
</feature>
<dbReference type="RefSeq" id="WP_012790392.1">
    <property type="nucleotide sequence ID" value="NC_013132.1"/>
</dbReference>
<dbReference type="InterPro" id="IPR048932">
    <property type="entry name" value="Rhamnosid-like_N_bacteroidetes"/>
</dbReference>
<gene>
    <name evidence="4" type="ordered locus">Cpin_2737</name>
</gene>
<dbReference type="Pfam" id="PF21209">
    <property type="entry name" value="Bac_rhamnosid-like_N"/>
    <property type="match status" value="1"/>
</dbReference>
<feature type="signal peptide" evidence="1">
    <location>
        <begin position="1"/>
        <end position="24"/>
    </location>
</feature>
<sequence length="734" mass="84024">MKNNMLKACPLLITLFVFCQDLLAQSRPTWIWYPGDFEIWLSNNMQNRRTERNTFYPVFWKYDSHYPLIDFHKDFDLTTAEAVKIYTEGAYNVKIDGRAIEGVPQQITVPAGHHRINIKVFNQANVPAVYVEGKTIVSDSSWLVTFEDKEWIDETGKASDVSATKWLNAGSWNFHHSQTLPSACKLPVRPQYAVSTNKSNSGTLVDFGKETFGFIRLHGVQGTGNVTLYYGESKEEALHAKSAETYDVFSSRQSSKTDSLLPSSKAFRYVNIVTSGDVKVDSISMLYEYAGLKERGQFRCSDEEVNRIYDISKYTFELNTREFFIDGIKRDRWVWSGDAYQSYLMNYYLYFDNATVSRTILALRGKDPVTSHINTIMDYTFYWFLSIYDYYLYTGDQSFIKQFYPRMQTMMEYCLGRRNKEGLMQGLSGDWVFIDWADGLSKKGAVSFEQLLLCRSLETMGLCADLVGDKSDAAKYNQYAATLKKQLFELYWNQQQQALVHSRVDGQQTANVTRYANMFAIFYDYFNAAQKNAVKQSVLLNDSIQKITTPYMRFYELEALCAMGEQDYVLKEMKDYWGGMLKLGATSFWEVYNPAETGVQHYAMYGRAFGRSLCHAWGASPLYLLGKYYLGVKPTSAGYNTYTVQPALGGLQWMEGKVPTPNGDIVLYCSTKEMKITTAAGTGLLRFRSKIKPVCKTGTLVNKGEDWYEMAMRAATSYVVNYQAPKPETHAKTR</sequence>
<dbReference type="AlphaFoldDB" id="A0A979GU05"/>
<dbReference type="KEGG" id="cpi:Cpin_2737"/>
<proteinExistence type="predicted"/>
<dbReference type="PANTHER" id="PTHR34987">
    <property type="entry name" value="C, PUTATIVE (AFU_ORTHOLOGUE AFUA_3G02880)-RELATED"/>
    <property type="match status" value="1"/>
</dbReference>
<evidence type="ECO:0000313" key="5">
    <source>
        <dbReference type="Proteomes" id="UP000002215"/>
    </source>
</evidence>
<organism evidence="4 5">
    <name type="scientific">Chitinophaga pinensis (strain ATCC 43595 / DSM 2588 / LMG 13176 / NBRC 15968 / NCIMB 11800 / UQM 2034)</name>
    <dbReference type="NCBI Taxonomy" id="485918"/>
    <lineage>
        <taxon>Bacteria</taxon>
        <taxon>Pseudomonadati</taxon>
        <taxon>Bacteroidota</taxon>
        <taxon>Chitinophagia</taxon>
        <taxon>Chitinophagales</taxon>
        <taxon>Chitinophagaceae</taxon>
        <taxon>Chitinophaga</taxon>
    </lineage>
</organism>
<dbReference type="SUPFAM" id="SSF48208">
    <property type="entry name" value="Six-hairpin glycosidases"/>
    <property type="match status" value="1"/>
</dbReference>
<reference evidence="4 5" key="2">
    <citation type="journal article" date="2010" name="Stand. Genomic Sci.">
        <title>Complete genome sequence of Chitinophaga pinensis type strain (UQM 2034).</title>
        <authorList>
            <person name="Glavina Del Rio T."/>
            <person name="Abt B."/>
            <person name="Spring S."/>
            <person name="Lapidus A."/>
            <person name="Nolan M."/>
            <person name="Tice H."/>
            <person name="Copeland A."/>
            <person name="Cheng J.F."/>
            <person name="Chen F."/>
            <person name="Bruce D."/>
            <person name="Goodwin L."/>
            <person name="Pitluck S."/>
            <person name="Ivanova N."/>
            <person name="Mavromatis K."/>
            <person name="Mikhailova N."/>
            <person name="Pati A."/>
            <person name="Chen A."/>
            <person name="Palaniappan K."/>
            <person name="Land M."/>
            <person name="Hauser L."/>
            <person name="Chang Y.J."/>
            <person name="Jeffries C.D."/>
            <person name="Chain P."/>
            <person name="Saunders E."/>
            <person name="Detter J.C."/>
            <person name="Brettin T."/>
            <person name="Rohde M."/>
            <person name="Goker M."/>
            <person name="Bristow J."/>
            <person name="Eisen J.A."/>
            <person name="Markowitz V."/>
            <person name="Hugenholtz P."/>
            <person name="Kyrpides N.C."/>
            <person name="Klenk H.P."/>
            <person name="Lucas S."/>
        </authorList>
    </citation>
    <scope>NUCLEOTIDE SEQUENCE [LARGE SCALE GENOMIC DNA]</scope>
    <source>
        <strain evidence="5">ATCC 43595 / DSM 2588 / LMG 13176 / NBRC 15968 / NCIMB 11800 / UQM 2034</strain>
    </source>
</reference>
<dbReference type="Gene3D" id="2.60.120.260">
    <property type="entry name" value="Galactose-binding domain-like"/>
    <property type="match status" value="2"/>
</dbReference>
<evidence type="ECO:0000259" key="3">
    <source>
        <dbReference type="Pfam" id="PF21209"/>
    </source>
</evidence>
<dbReference type="Pfam" id="PF17389">
    <property type="entry name" value="Bac_rhamnosid6H"/>
    <property type="match status" value="1"/>
</dbReference>
<dbReference type="GO" id="GO:0005975">
    <property type="term" value="P:carbohydrate metabolic process"/>
    <property type="evidence" value="ECO:0007669"/>
    <property type="project" value="InterPro"/>
</dbReference>
<dbReference type="Gene3D" id="2.60.420.10">
    <property type="entry name" value="Maltose phosphorylase, domain 3"/>
    <property type="match status" value="1"/>
</dbReference>
<evidence type="ECO:0000256" key="1">
    <source>
        <dbReference type="SAM" id="SignalP"/>
    </source>
</evidence>
<accession>A0A979GU05</accession>
<evidence type="ECO:0000259" key="2">
    <source>
        <dbReference type="Pfam" id="PF17389"/>
    </source>
</evidence>
<dbReference type="PANTHER" id="PTHR34987:SF6">
    <property type="entry name" value="ALPHA-L-RHAMNOSIDASE SIX-HAIRPIN GLYCOSIDASE DOMAIN-CONTAINING PROTEIN"/>
    <property type="match status" value="1"/>
</dbReference>
<protein>
    <submittedName>
        <fullName evidence="4">Alpha-L-rhamnosidase</fullName>
    </submittedName>
</protein>
<feature type="chain" id="PRO_5037332722" evidence="1">
    <location>
        <begin position="25"/>
        <end position="734"/>
    </location>
</feature>
<dbReference type="InterPro" id="IPR008928">
    <property type="entry name" value="6-hairpin_glycosidase_sf"/>
</dbReference>